<dbReference type="SMART" id="SM00339">
    <property type="entry name" value="FH"/>
    <property type="match status" value="1"/>
</dbReference>
<feature type="domain" description="Fork-head" evidence="4">
    <location>
        <begin position="38"/>
        <end position="141"/>
    </location>
</feature>
<keyword evidence="2 3" id="KW-0539">Nucleus</keyword>
<dbReference type="Gene3D" id="1.10.10.10">
    <property type="entry name" value="Winged helix-like DNA-binding domain superfamily/Winged helix DNA-binding domain"/>
    <property type="match status" value="1"/>
</dbReference>
<dbReference type="GO" id="GO:0030154">
    <property type="term" value="P:cell differentiation"/>
    <property type="evidence" value="ECO:0007669"/>
    <property type="project" value="TreeGrafter"/>
</dbReference>
<dbReference type="RefSeq" id="XP_034232911.1">
    <property type="nucleotide sequence ID" value="XM_034377020.1"/>
</dbReference>
<gene>
    <name evidence="6" type="primary">LOC117640501</name>
</gene>
<dbReference type="PRINTS" id="PR00053">
    <property type="entry name" value="FORKHEAD"/>
</dbReference>
<dbReference type="PROSITE" id="PS00657">
    <property type="entry name" value="FORK_HEAD_1"/>
    <property type="match status" value="1"/>
</dbReference>
<dbReference type="GO" id="GO:0000981">
    <property type="term" value="F:DNA-binding transcription factor activity, RNA polymerase II-specific"/>
    <property type="evidence" value="ECO:0007669"/>
    <property type="project" value="TreeGrafter"/>
</dbReference>
<dbReference type="InterPro" id="IPR036388">
    <property type="entry name" value="WH-like_DNA-bd_sf"/>
</dbReference>
<keyword evidence="1 3" id="KW-0238">DNA-binding</keyword>
<organism evidence="6">
    <name type="scientific">Thrips palmi</name>
    <name type="common">Melon thrips</name>
    <dbReference type="NCBI Taxonomy" id="161013"/>
    <lineage>
        <taxon>Eukaryota</taxon>
        <taxon>Metazoa</taxon>
        <taxon>Ecdysozoa</taxon>
        <taxon>Arthropoda</taxon>
        <taxon>Hexapoda</taxon>
        <taxon>Insecta</taxon>
        <taxon>Pterygota</taxon>
        <taxon>Neoptera</taxon>
        <taxon>Paraneoptera</taxon>
        <taxon>Thysanoptera</taxon>
        <taxon>Terebrantia</taxon>
        <taxon>Thripoidea</taxon>
        <taxon>Thripidae</taxon>
        <taxon>Thrips</taxon>
    </lineage>
</organism>
<dbReference type="InterPro" id="IPR001766">
    <property type="entry name" value="Fork_head_dom"/>
</dbReference>
<dbReference type="InterPro" id="IPR030456">
    <property type="entry name" value="TF_fork_head_CS_2"/>
</dbReference>
<dbReference type="Pfam" id="PF00250">
    <property type="entry name" value="Forkhead"/>
    <property type="match status" value="1"/>
</dbReference>
<dbReference type="PROSITE" id="PS00658">
    <property type="entry name" value="FORK_HEAD_2"/>
    <property type="match status" value="1"/>
</dbReference>
<dbReference type="FunFam" id="1.10.10.10:FF:000598">
    <property type="entry name" value="forkhead box protein I1 isoform X2"/>
    <property type="match status" value="1"/>
</dbReference>
<dbReference type="GO" id="GO:0000978">
    <property type="term" value="F:RNA polymerase II cis-regulatory region sequence-specific DNA binding"/>
    <property type="evidence" value="ECO:0007669"/>
    <property type="project" value="TreeGrafter"/>
</dbReference>
<dbReference type="SUPFAM" id="SSF46785">
    <property type="entry name" value="Winged helix' DNA-binding domain"/>
    <property type="match status" value="1"/>
</dbReference>
<evidence type="ECO:0000313" key="6">
    <source>
        <dbReference type="RefSeq" id="XP_034232911.1"/>
    </source>
</evidence>
<evidence type="ECO:0000256" key="2">
    <source>
        <dbReference type="ARBA" id="ARBA00023242"/>
    </source>
</evidence>
<dbReference type="InParanoid" id="A0A6P8Y9R9"/>
<dbReference type="KEGG" id="tpal:117640501"/>
<sequence>MHPSEPPAVTCWPPHYLWRAAPPPWPLPWPQPQQPPQKPPYSYIALITMAICSSPCRRMTLAQIYRFIASHFPYFRENRQGWQNSIRHNLSLNECFVKVPRTPQDAEQDADAAVGKGSYWTLDPVLAADMFDGGNYRRRRTRGNIEILRSISCIEILRPISISNIDIGHFNMPILKFQYKKY</sequence>
<comment type="subcellular location">
    <subcellularLocation>
        <location evidence="3">Nucleus</location>
    </subcellularLocation>
</comment>
<dbReference type="GeneID" id="117640501"/>
<dbReference type="PANTHER" id="PTHR11829">
    <property type="entry name" value="FORKHEAD BOX PROTEIN"/>
    <property type="match status" value="1"/>
</dbReference>
<dbReference type="InterPro" id="IPR036390">
    <property type="entry name" value="WH_DNA-bd_sf"/>
</dbReference>
<evidence type="ECO:0000256" key="3">
    <source>
        <dbReference type="PROSITE-ProRule" id="PRU00089"/>
    </source>
</evidence>
<dbReference type="AlphaFoldDB" id="A0A6P8Y9R9"/>
<name>A0A6P8Y9R9_THRPL</name>
<evidence type="ECO:0000313" key="5">
    <source>
        <dbReference type="Proteomes" id="UP000515158"/>
    </source>
</evidence>
<dbReference type="OrthoDB" id="5954824at2759"/>
<dbReference type="InterPro" id="IPR050211">
    <property type="entry name" value="FOX_domain-containing"/>
</dbReference>
<dbReference type="Proteomes" id="UP000515158">
    <property type="component" value="Unplaced"/>
</dbReference>
<reference evidence="6" key="1">
    <citation type="submission" date="2025-08" db="UniProtKB">
        <authorList>
            <consortium name="RefSeq"/>
        </authorList>
    </citation>
    <scope>IDENTIFICATION</scope>
    <source>
        <tissue evidence="6">Total insect</tissue>
    </source>
</reference>
<evidence type="ECO:0000259" key="4">
    <source>
        <dbReference type="PROSITE" id="PS50039"/>
    </source>
</evidence>
<proteinExistence type="predicted"/>
<dbReference type="PANTHER" id="PTHR11829:SF388">
    <property type="entry name" value="FORK HEAD DOMAIN-CONTAINING PROTEIN L1-RELATED"/>
    <property type="match status" value="1"/>
</dbReference>
<dbReference type="GO" id="GO:0005634">
    <property type="term" value="C:nucleus"/>
    <property type="evidence" value="ECO:0007669"/>
    <property type="project" value="UniProtKB-SubCell"/>
</dbReference>
<dbReference type="InterPro" id="IPR018122">
    <property type="entry name" value="TF_fork_head_CS_1"/>
</dbReference>
<keyword evidence="5" id="KW-1185">Reference proteome</keyword>
<feature type="DNA-binding region" description="Fork-head" evidence="3">
    <location>
        <begin position="38"/>
        <end position="141"/>
    </location>
</feature>
<accession>A0A6P8Y9R9</accession>
<evidence type="ECO:0000256" key="1">
    <source>
        <dbReference type="ARBA" id="ARBA00023125"/>
    </source>
</evidence>
<dbReference type="PROSITE" id="PS50039">
    <property type="entry name" value="FORK_HEAD_3"/>
    <property type="match status" value="1"/>
</dbReference>
<dbReference type="GO" id="GO:0009653">
    <property type="term" value="P:anatomical structure morphogenesis"/>
    <property type="evidence" value="ECO:0007669"/>
    <property type="project" value="TreeGrafter"/>
</dbReference>
<protein>
    <submittedName>
        <fullName evidence="6">Forkhead box protein D1-like</fullName>
    </submittedName>
</protein>